<organism evidence="1 2">
    <name type="scientific">Brassica napus</name>
    <name type="common">Rape</name>
    <dbReference type="NCBI Taxonomy" id="3708"/>
    <lineage>
        <taxon>Eukaryota</taxon>
        <taxon>Viridiplantae</taxon>
        <taxon>Streptophyta</taxon>
        <taxon>Embryophyta</taxon>
        <taxon>Tracheophyta</taxon>
        <taxon>Spermatophyta</taxon>
        <taxon>Magnoliopsida</taxon>
        <taxon>eudicotyledons</taxon>
        <taxon>Gunneridae</taxon>
        <taxon>Pentapetalae</taxon>
        <taxon>rosids</taxon>
        <taxon>malvids</taxon>
        <taxon>Brassicales</taxon>
        <taxon>Brassicaceae</taxon>
        <taxon>Brassiceae</taxon>
        <taxon>Brassica</taxon>
    </lineage>
</organism>
<sequence>MQFALGPSAWDEIHHAIFKASKVVYSASYNNMPKEEVESLFDSYEDSNFTRTGSTAVELVHPDVDHVTVRWIPANTLFAITVSVIDQGLAQKYVYQNQGVSFSDSC</sequence>
<dbReference type="InterPro" id="IPR034572">
    <property type="entry name" value="MCD1"/>
</dbReference>
<dbReference type="PANTHER" id="PTHR36317">
    <property type="entry name" value="PROTEIN MULTIPLE CHLOROPLAST DIVISION SITE 1"/>
    <property type="match status" value="1"/>
</dbReference>
<keyword evidence="2" id="KW-1185">Reference proteome</keyword>
<dbReference type="PANTHER" id="PTHR36317:SF1">
    <property type="entry name" value="PROTEIN MULTIPLE CHLOROPLAST DIVISION SITE 1"/>
    <property type="match status" value="1"/>
</dbReference>
<comment type="caution">
    <text evidence="1">The sequence shown here is derived from an EMBL/GenBank/DDBJ whole genome shotgun (WGS) entry which is preliminary data.</text>
</comment>
<proteinExistence type="predicted"/>
<accession>A0ABQ8BNT6</accession>
<reference evidence="1 2" key="1">
    <citation type="submission" date="2021-05" db="EMBL/GenBank/DDBJ databases">
        <title>Genome Assembly of Synthetic Allotetraploid Brassica napus Reveals Homoeologous Exchanges between Subgenomes.</title>
        <authorList>
            <person name="Davis J.T."/>
        </authorList>
    </citation>
    <scope>NUCLEOTIDE SEQUENCE [LARGE SCALE GENOMIC DNA]</scope>
    <source>
        <strain evidence="2">cv. Da-Ae</strain>
        <tissue evidence="1">Seedling</tissue>
    </source>
</reference>
<name>A0ABQ8BNT6_BRANA</name>
<evidence type="ECO:0000313" key="2">
    <source>
        <dbReference type="Proteomes" id="UP000824890"/>
    </source>
</evidence>
<gene>
    <name evidence="1" type="ORF">HID58_038297</name>
</gene>
<dbReference type="Proteomes" id="UP000824890">
    <property type="component" value="Unassembled WGS sequence"/>
</dbReference>
<evidence type="ECO:0000313" key="1">
    <source>
        <dbReference type="EMBL" id="KAH0906470.1"/>
    </source>
</evidence>
<protein>
    <submittedName>
        <fullName evidence="1">Uncharacterized protein</fullName>
    </submittedName>
</protein>
<dbReference type="EMBL" id="JAGKQM010000010">
    <property type="protein sequence ID" value="KAH0906470.1"/>
    <property type="molecule type" value="Genomic_DNA"/>
</dbReference>